<dbReference type="AlphaFoldDB" id="A0A1I3ELA1"/>
<dbReference type="PANTHER" id="PTHR30106:SF1">
    <property type="entry name" value="UPF0324 MEMBRANE PROTEIN FN0533"/>
    <property type="match status" value="1"/>
</dbReference>
<accession>A0A1I3ELA1</accession>
<keyword evidence="5 8" id="KW-1133">Transmembrane helix</keyword>
<feature type="transmembrane region" description="Helical" evidence="8">
    <location>
        <begin position="370"/>
        <end position="391"/>
    </location>
</feature>
<organism evidence="9 10">
    <name type="scientific">Planctomicrobium piriforme</name>
    <dbReference type="NCBI Taxonomy" id="1576369"/>
    <lineage>
        <taxon>Bacteria</taxon>
        <taxon>Pseudomonadati</taxon>
        <taxon>Planctomycetota</taxon>
        <taxon>Planctomycetia</taxon>
        <taxon>Planctomycetales</taxon>
        <taxon>Planctomycetaceae</taxon>
        <taxon>Planctomicrobium</taxon>
    </lineage>
</organism>
<dbReference type="PANTHER" id="PTHR30106">
    <property type="entry name" value="INNER MEMBRANE PROTEIN YEIH-RELATED"/>
    <property type="match status" value="1"/>
</dbReference>
<evidence type="ECO:0000256" key="2">
    <source>
        <dbReference type="ARBA" id="ARBA00007977"/>
    </source>
</evidence>
<dbReference type="Proteomes" id="UP000199518">
    <property type="component" value="Unassembled WGS sequence"/>
</dbReference>
<dbReference type="RefSeq" id="WP_092048694.1">
    <property type="nucleotide sequence ID" value="NZ_FOQD01000004.1"/>
</dbReference>
<dbReference type="Pfam" id="PF03601">
    <property type="entry name" value="Cons_hypoth698"/>
    <property type="match status" value="1"/>
</dbReference>
<keyword evidence="10" id="KW-1185">Reference proteome</keyword>
<protein>
    <submittedName>
        <fullName evidence="9">Uncharacterized membrane protein YadS</fullName>
    </submittedName>
</protein>
<reference evidence="10" key="1">
    <citation type="submission" date="2016-10" db="EMBL/GenBank/DDBJ databases">
        <authorList>
            <person name="Varghese N."/>
            <person name="Submissions S."/>
        </authorList>
    </citation>
    <scope>NUCLEOTIDE SEQUENCE [LARGE SCALE GENOMIC DNA]</scope>
    <source>
        <strain evidence="10">DSM 26348</strain>
    </source>
</reference>
<dbReference type="InterPro" id="IPR018383">
    <property type="entry name" value="UPF0324_pro"/>
</dbReference>
<feature type="transmembrane region" description="Helical" evidence="8">
    <location>
        <begin position="32"/>
        <end position="51"/>
    </location>
</feature>
<evidence type="ECO:0000313" key="9">
    <source>
        <dbReference type="EMBL" id="SFH99747.1"/>
    </source>
</evidence>
<comment type="subcellular location">
    <subcellularLocation>
        <location evidence="1">Cell membrane</location>
        <topology evidence="1">Multi-pass membrane protein</topology>
    </subcellularLocation>
</comment>
<feature type="region of interest" description="Disordered" evidence="7">
    <location>
        <begin position="1"/>
        <end position="21"/>
    </location>
</feature>
<feature type="transmembrane region" description="Helical" evidence="8">
    <location>
        <begin position="131"/>
        <end position="154"/>
    </location>
</feature>
<dbReference type="GO" id="GO:0005886">
    <property type="term" value="C:plasma membrane"/>
    <property type="evidence" value="ECO:0007669"/>
    <property type="project" value="UniProtKB-SubCell"/>
</dbReference>
<evidence type="ECO:0000256" key="4">
    <source>
        <dbReference type="ARBA" id="ARBA00022692"/>
    </source>
</evidence>
<dbReference type="OrthoDB" id="9766798at2"/>
<feature type="transmembrane region" description="Helical" evidence="8">
    <location>
        <begin position="190"/>
        <end position="207"/>
    </location>
</feature>
<keyword evidence="4 8" id="KW-0812">Transmembrane</keyword>
<feature type="transmembrane region" description="Helical" evidence="8">
    <location>
        <begin position="412"/>
        <end position="430"/>
    </location>
</feature>
<dbReference type="STRING" id="1576369.SAMN05421753_104274"/>
<proteinExistence type="inferred from homology"/>
<feature type="transmembrane region" description="Helical" evidence="8">
    <location>
        <begin position="304"/>
        <end position="326"/>
    </location>
</feature>
<evidence type="ECO:0000256" key="1">
    <source>
        <dbReference type="ARBA" id="ARBA00004651"/>
    </source>
</evidence>
<evidence type="ECO:0000256" key="6">
    <source>
        <dbReference type="ARBA" id="ARBA00023136"/>
    </source>
</evidence>
<evidence type="ECO:0000313" key="10">
    <source>
        <dbReference type="Proteomes" id="UP000199518"/>
    </source>
</evidence>
<comment type="similarity">
    <text evidence="2">Belongs to the UPF0324 family.</text>
</comment>
<evidence type="ECO:0000256" key="8">
    <source>
        <dbReference type="SAM" id="Phobius"/>
    </source>
</evidence>
<name>A0A1I3ELA1_9PLAN</name>
<keyword evidence="3" id="KW-1003">Cell membrane</keyword>
<evidence type="ECO:0000256" key="5">
    <source>
        <dbReference type="ARBA" id="ARBA00022989"/>
    </source>
</evidence>
<feature type="transmembrane region" description="Helical" evidence="8">
    <location>
        <begin position="160"/>
        <end position="178"/>
    </location>
</feature>
<feature type="transmembrane region" description="Helical" evidence="8">
    <location>
        <begin position="479"/>
        <end position="501"/>
    </location>
</feature>
<feature type="transmembrane region" description="Helical" evidence="8">
    <location>
        <begin position="450"/>
        <end position="467"/>
    </location>
</feature>
<evidence type="ECO:0000256" key="7">
    <source>
        <dbReference type="SAM" id="MobiDB-lite"/>
    </source>
</evidence>
<keyword evidence="6 8" id="KW-0472">Membrane</keyword>
<sequence>MSAVSDSAEDPQASPVVEPASRRPEFLRTEDWWSIWLGGAVLLIALAATWLSRPANQPELLAKYAELTQQLDDQQAAPESGDVKAIAALKKERAQVRDALAKNPLQNWVTKLGSWESDPLKAFVDKKGRSILPGLAGTFVICALLFSLGAAGMGESVPRFLAAFAPVFLLAVLAYVLAGQKVIKHYNLEYALWAILVGLIISNTLGTPKFLLPAVRTEFYIKTGLVLLGAEILFSKLLSLGLPGIFVSWVCTPIVLISTFIFGQKVLKMSSPSLNMVISADMSVCGVSAAIATGAACRAKREELSLAIALSLGFTVIMMIVMPAFIRMVGMDEVLAGAWLGGTIDSTGAVAAAGGMLGETALTVAATVKMIQNILIGVVAFGVSVYWIGWVERTPDAPRVGLSEIWRRFPKFMLGFIAASLVFSFVSASGVTGEATTSAVLSGTTETLRGWLFCLAFVSIGLETNFRQLTPYFHGGKPLILYVCGQTLNLVLTLAMAWLMFVKVFPHAADALRQ</sequence>
<gene>
    <name evidence="9" type="ORF">SAMN05421753_104274</name>
</gene>
<feature type="transmembrane region" description="Helical" evidence="8">
    <location>
        <begin position="245"/>
        <end position="264"/>
    </location>
</feature>
<evidence type="ECO:0000256" key="3">
    <source>
        <dbReference type="ARBA" id="ARBA00022475"/>
    </source>
</evidence>
<feature type="transmembrane region" description="Helical" evidence="8">
    <location>
        <begin position="276"/>
        <end position="297"/>
    </location>
</feature>
<dbReference type="EMBL" id="FOQD01000004">
    <property type="protein sequence ID" value="SFH99747.1"/>
    <property type="molecule type" value="Genomic_DNA"/>
</dbReference>